<reference evidence="7 9" key="1">
    <citation type="submission" date="2016-11" db="EMBL/GenBank/DDBJ databases">
        <title>Complete genome sequencing of Virgibacillus halodenitrificans PDB-F2.</title>
        <authorList>
            <person name="Sun Z."/>
            <person name="Zhou Y."/>
            <person name="Li H."/>
        </authorList>
    </citation>
    <scope>NUCLEOTIDE SEQUENCE [LARGE SCALE GENOMIC DNA]</scope>
    <source>
        <strain evidence="7 9">PDB-F2</strain>
    </source>
</reference>
<organism evidence="7 9">
    <name type="scientific">Virgibacillus halodenitrificans</name>
    <name type="common">Bacillus halodenitrificans</name>
    <dbReference type="NCBI Taxonomy" id="1482"/>
    <lineage>
        <taxon>Bacteria</taxon>
        <taxon>Bacillati</taxon>
        <taxon>Bacillota</taxon>
        <taxon>Bacilli</taxon>
        <taxon>Bacillales</taxon>
        <taxon>Bacillaceae</taxon>
        <taxon>Virgibacillus</taxon>
    </lineage>
</organism>
<evidence type="ECO:0000313" key="8">
    <source>
        <dbReference type="EMBL" id="MBD1224045.1"/>
    </source>
</evidence>
<name>A0AAC9NJI5_VIRHA</name>
<dbReference type="PIRSF" id="PIRSF035875">
    <property type="entry name" value="RNase_BN"/>
    <property type="match status" value="1"/>
</dbReference>
<dbReference type="NCBIfam" id="TIGR00765">
    <property type="entry name" value="yihY_not_rbn"/>
    <property type="match status" value="1"/>
</dbReference>
<feature type="transmembrane region" description="Helical" evidence="6">
    <location>
        <begin position="173"/>
        <end position="194"/>
    </location>
</feature>
<feature type="transmembrane region" description="Helical" evidence="6">
    <location>
        <begin position="239"/>
        <end position="266"/>
    </location>
</feature>
<dbReference type="PANTHER" id="PTHR30213:SF0">
    <property type="entry name" value="UPF0761 MEMBRANE PROTEIN YIHY"/>
    <property type="match status" value="1"/>
</dbReference>
<evidence type="ECO:0000313" key="7">
    <source>
        <dbReference type="EMBL" id="APC46870.1"/>
    </source>
</evidence>
<protein>
    <submittedName>
        <fullName evidence="7">Ribonuclease</fullName>
    </submittedName>
    <submittedName>
        <fullName evidence="8">YihY/virulence factor BrkB family protein</fullName>
    </submittedName>
</protein>
<proteinExistence type="predicted"/>
<evidence type="ECO:0000313" key="9">
    <source>
        <dbReference type="Proteomes" id="UP000182945"/>
    </source>
</evidence>
<evidence type="ECO:0000256" key="5">
    <source>
        <dbReference type="ARBA" id="ARBA00023136"/>
    </source>
</evidence>
<feature type="transmembrane region" description="Helical" evidence="6">
    <location>
        <begin position="127"/>
        <end position="153"/>
    </location>
</feature>
<evidence type="ECO:0000313" key="10">
    <source>
        <dbReference type="Proteomes" id="UP000621631"/>
    </source>
</evidence>
<reference evidence="8 10" key="2">
    <citation type="submission" date="2020-09" db="EMBL/GenBank/DDBJ databases">
        <title>Draft Genome Sequences of Oil-Oxidizing Bacteria Halomonas titanicae, Marinobacter lutaoensis, and Virgibacillus halodenitrificans Isolated from Highly Saline Environments.</title>
        <authorList>
            <person name="Grouzdev D.S."/>
            <person name="Sokolova D.S."/>
            <person name="Semenova E.M."/>
            <person name="Borzenkov I.A."/>
            <person name="Bidzhieva S.K."/>
            <person name="Poltaraus A.B."/>
            <person name="Nazina T.N."/>
        </authorList>
    </citation>
    <scope>NUCLEOTIDE SEQUENCE [LARGE SCALE GENOMIC DNA]</scope>
    <source>
        <strain evidence="8 10">VKM B-3472D</strain>
    </source>
</reference>
<evidence type="ECO:0000256" key="1">
    <source>
        <dbReference type="ARBA" id="ARBA00004651"/>
    </source>
</evidence>
<dbReference type="Pfam" id="PF03631">
    <property type="entry name" value="Virul_fac_BrkB"/>
    <property type="match status" value="1"/>
</dbReference>
<dbReference type="EMBL" id="CP017962">
    <property type="protein sequence ID" value="APC46870.1"/>
    <property type="molecule type" value="Genomic_DNA"/>
</dbReference>
<comment type="subcellular location">
    <subcellularLocation>
        <location evidence="1">Cell membrane</location>
        <topology evidence="1">Multi-pass membrane protein</topology>
    </subcellularLocation>
</comment>
<evidence type="ECO:0000256" key="4">
    <source>
        <dbReference type="ARBA" id="ARBA00022989"/>
    </source>
</evidence>
<feature type="transmembrane region" description="Helical" evidence="6">
    <location>
        <begin position="206"/>
        <end position="227"/>
    </location>
</feature>
<evidence type="ECO:0000256" key="2">
    <source>
        <dbReference type="ARBA" id="ARBA00022475"/>
    </source>
</evidence>
<keyword evidence="5 6" id="KW-0472">Membrane</keyword>
<dbReference type="KEGG" id="vhl:BME96_01030"/>
<dbReference type="InterPro" id="IPR017039">
    <property type="entry name" value="Virul_fac_BrkB"/>
</dbReference>
<keyword evidence="3 6" id="KW-0812">Transmembrane</keyword>
<evidence type="ECO:0000256" key="3">
    <source>
        <dbReference type="ARBA" id="ARBA00022692"/>
    </source>
</evidence>
<feature type="transmembrane region" description="Helical" evidence="6">
    <location>
        <begin position="87"/>
        <end position="107"/>
    </location>
</feature>
<sequence>MPKMKTYGKSFIARFQEDNVPLLAAAQAYYYLLAIVPLLIVCFTIIPYFNIDPNTAVSFLEKNLPSEISSILQENIISIVNTPRGGLLTFGIIGALWSSSAGINAFIKATNEAYEVEETRNFIVVRLLALGLTLGMILALGVAILLPVFGSVILNFLESILGLSAAMSLLFQVLRWAVSIIVITLILAMLYRFAPNKKLPFKHVMPGAMTASILWLLVSLGFSFYVSNFGSYSATYGSLGGIIILMIWFFLTGLILMVGAIVNVLYHQQRTSKHVSRTERASNL</sequence>
<dbReference type="Proteomes" id="UP000621631">
    <property type="component" value="Unassembled WGS sequence"/>
</dbReference>
<dbReference type="GO" id="GO:0005886">
    <property type="term" value="C:plasma membrane"/>
    <property type="evidence" value="ECO:0007669"/>
    <property type="project" value="UniProtKB-SubCell"/>
</dbReference>
<keyword evidence="4 6" id="KW-1133">Transmembrane helix</keyword>
<dbReference type="AlphaFoldDB" id="A0AAC9NJI5"/>
<dbReference type="GeneID" id="71512960"/>
<dbReference type="Proteomes" id="UP000182945">
    <property type="component" value="Chromosome"/>
</dbReference>
<dbReference type="RefSeq" id="WP_060681696.1">
    <property type="nucleotide sequence ID" value="NZ_CP017962.1"/>
</dbReference>
<accession>A0AAC9NJI5</accession>
<dbReference type="PANTHER" id="PTHR30213">
    <property type="entry name" value="INNER MEMBRANE PROTEIN YHJD"/>
    <property type="match status" value="1"/>
</dbReference>
<gene>
    <name evidence="7" type="ORF">BME96_01030</name>
    <name evidence="8" type="ORF">IC602_15665</name>
</gene>
<feature type="transmembrane region" description="Helical" evidence="6">
    <location>
        <begin position="28"/>
        <end position="49"/>
    </location>
</feature>
<evidence type="ECO:0000256" key="6">
    <source>
        <dbReference type="SAM" id="Phobius"/>
    </source>
</evidence>
<keyword evidence="10" id="KW-1185">Reference proteome</keyword>
<keyword evidence="2" id="KW-1003">Cell membrane</keyword>
<dbReference type="EMBL" id="JACWEZ010000012">
    <property type="protein sequence ID" value="MBD1224045.1"/>
    <property type="molecule type" value="Genomic_DNA"/>
</dbReference>